<evidence type="ECO:0000313" key="1">
    <source>
        <dbReference type="EMBL" id="GAH26801.1"/>
    </source>
</evidence>
<feature type="non-terminal residue" evidence="1">
    <location>
        <position position="1"/>
    </location>
</feature>
<proteinExistence type="predicted"/>
<name>X1E0J9_9ZZZZ</name>
<organism evidence="1">
    <name type="scientific">marine sediment metagenome</name>
    <dbReference type="NCBI Taxonomy" id="412755"/>
    <lineage>
        <taxon>unclassified sequences</taxon>
        <taxon>metagenomes</taxon>
        <taxon>ecological metagenomes</taxon>
    </lineage>
</organism>
<reference evidence="1" key="1">
    <citation type="journal article" date="2014" name="Front. Microbiol.">
        <title>High frequency of phylogenetically diverse reductive dehalogenase-homologous genes in deep subseafloor sedimentary metagenomes.</title>
        <authorList>
            <person name="Kawai M."/>
            <person name="Futagami T."/>
            <person name="Toyoda A."/>
            <person name="Takaki Y."/>
            <person name="Nishi S."/>
            <person name="Hori S."/>
            <person name="Arai W."/>
            <person name="Tsubouchi T."/>
            <person name="Morono Y."/>
            <person name="Uchiyama I."/>
            <person name="Ito T."/>
            <person name="Fujiyama A."/>
            <person name="Inagaki F."/>
            <person name="Takami H."/>
        </authorList>
    </citation>
    <scope>NUCLEOTIDE SEQUENCE</scope>
    <source>
        <strain evidence="1">Expedition CK06-06</strain>
    </source>
</reference>
<accession>X1E0J9</accession>
<gene>
    <name evidence="1" type="ORF">S03H2_07893</name>
</gene>
<dbReference type="AlphaFoldDB" id="X1E0J9"/>
<sequence>LMRAWFDAVTEIGLELGVSFNIDFNTIPFHGEDALVAKHYVTKRSRRQKGILAITCPKSGFTGKQWYIYAQYLLNILLTYSCQISSF</sequence>
<protein>
    <submittedName>
        <fullName evidence="1">Uncharacterized protein</fullName>
    </submittedName>
</protein>
<dbReference type="EMBL" id="BARU01003729">
    <property type="protein sequence ID" value="GAH26801.1"/>
    <property type="molecule type" value="Genomic_DNA"/>
</dbReference>
<comment type="caution">
    <text evidence="1">The sequence shown here is derived from an EMBL/GenBank/DDBJ whole genome shotgun (WGS) entry which is preliminary data.</text>
</comment>